<dbReference type="EMBL" id="CP098400">
    <property type="protein sequence ID" value="URW78741.1"/>
    <property type="molecule type" value="Genomic_DNA"/>
</dbReference>
<name>A0A9J6ZLX8_9BACT</name>
<dbReference type="GO" id="GO:0005886">
    <property type="term" value="C:plasma membrane"/>
    <property type="evidence" value="ECO:0007669"/>
    <property type="project" value="UniProtKB-SubCell"/>
</dbReference>
<keyword evidence="6 7" id="KW-0472">Membrane</keyword>
<evidence type="ECO:0000256" key="4">
    <source>
        <dbReference type="ARBA" id="ARBA00022692"/>
    </source>
</evidence>
<dbReference type="Proteomes" id="UP001056426">
    <property type="component" value="Chromosome"/>
</dbReference>
<evidence type="ECO:0000256" key="3">
    <source>
        <dbReference type="ARBA" id="ARBA00022475"/>
    </source>
</evidence>
<protein>
    <submittedName>
        <fullName evidence="8">Na+/H+ antiporter subunit C</fullName>
    </submittedName>
</protein>
<organism evidence="8 9">
    <name type="scientific">Xiashengella succiniciproducens</name>
    <dbReference type="NCBI Taxonomy" id="2949635"/>
    <lineage>
        <taxon>Bacteria</taxon>
        <taxon>Pseudomonadati</taxon>
        <taxon>Bacteroidota</taxon>
        <taxon>Bacteroidia</taxon>
        <taxon>Marinilabiliales</taxon>
        <taxon>Marinilabiliaceae</taxon>
        <taxon>Xiashengella</taxon>
    </lineage>
</organism>
<dbReference type="Gene3D" id="1.10.287.3510">
    <property type="match status" value="1"/>
</dbReference>
<sequence>MEYLIAIFIGLLYGCGVFLVLRRSLVKVILGIFLLSNATNLIIFLSGGITRGGTPIIEEGAEAADIATISDPIPQALILTAIVIGLGMSAYILALKYRYFDVTGTHDLDQLKNTDQK</sequence>
<dbReference type="NCBIfam" id="NF006573">
    <property type="entry name" value="PRK09094.1"/>
    <property type="match status" value="1"/>
</dbReference>
<accession>A0A9J6ZLX8</accession>
<evidence type="ECO:0000256" key="5">
    <source>
        <dbReference type="ARBA" id="ARBA00022989"/>
    </source>
</evidence>
<reference evidence="8" key="1">
    <citation type="submission" date="2022-05" db="EMBL/GenBank/DDBJ databases">
        <authorList>
            <person name="Sun X."/>
        </authorList>
    </citation>
    <scope>NUCLEOTIDE SEQUENCE</scope>
    <source>
        <strain evidence="8">Ai-910</strain>
    </source>
</reference>
<evidence type="ECO:0000313" key="9">
    <source>
        <dbReference type="Proteomes" id="UP001056426"/>
    </source>
</evidence>
<evidence type="ECO:0000256" key="1">
    <source>
        <dbReference type="ARBA" id="ARBA00004651"/>
    </source>
</evidence>
<dbReference type="KEGG" id="alkq:M9189_07680"/>
<reference evidence="8" key="2">
    <citation type="submission" date="2022-06" db="EMBL/GenBank/DDBJ databases">
        <title>Xiashengella guii gen. nov. sp. nov., a bacterium isolated form anaerobic digestion tank.</title>
        <authorList>
            <person name="Huang H."/>
        </authorList>
    </citation>
    <scope>NUCLEOTIDE SEQUENCE</scope>
    <source>
        <strain evidence="8">Ai-910</strain>
    </source>
</reference>
<keyword evidence="9" id="KW-1185">Reference proteome</keyword>
<comment type="similarity">
    <text evidence="2">Belongs to the CPA3 antiporters (TC 2.A.63) subunit C family.</text>
</comment>
<dbReference type="RefSeq" id="WP_250722111.1">
    <property type="nucleotide sequence ID" value="NZ_CP098400.1"/>
</dbReference>
<dbReference type="InterPro" id="IPR050601">
    <property type="entry name" value="CPA3_antiporter_subunitC"/>
</dbReference>
<evidence type="ECO:0000256" key="7">
    <source>
        <dbReference type="SAM" id="Phobius"/>
    </source>
</evidence>
<feature type="transmembrane region" description="Helical" evidence="7">
    <location>
        <begin position="76"/>
        <end position="95"/>
    </location>
</feature>
<feature type="transmembrane region" description="Helical" evidence="7">
    <location>
        <begin position="28"/>
        <end position="49"/>
    </location>
</feature>
<dbReference type="Pfam" id="PF00420">
    <property type="entry name" value="Oxidored_q2"/>
    <property type="match status" value="1"/>
</dbReference>
<gene>
    <name evidence="8" type="ORF">M9189_07680</name>
</gene>
<dbReference type="PANTHER" id="PTHR34583">
    <property type="entry name" value="ANTIPORTER SUBUNIT MNHC2-RELATED"/>
    <property type="match status" value="1"/>
</dbReference>
<dbReference type="InterPro" id="IPR039428">
    <property type="entry name" value="NUOK/Mnh_C1-like"/>
</dbReference>
<dbReference type="PANTHER" id="PTHR34583:SF2">
    <property type="entry name" value="ANTIPORTER SUBUNIT MNHC2-RELATED"/>
    <property type="match status" value="1"/>
</dbReference>
<keyword evidence="3" id="KW-1003">Cell membrane</keyword>
<keyword evidence="4 7" id="KW-0812">Transmembrane</keyword>
<comment type="subcellular location">
    <subcellularLocation>
        <location evidence="1">Cell membrane</location>
        <topology evidence="1">Multi-pass membrane protein</topology>
    </subcellularLocation>
</comment>
<keyword evidence="5 7" id="KW-1133">Transmembrane helix</keyword>
<feature type="transmembrane region" description="Helical" evidence="7">
    <location>
        <begin position="6"/>
        <end position="21"/>
    </location>
</feature>
<dbReference type="AlphaFoldDB" id="A0A9J6ZLX8"/>
<evidence type="ECO:0000256" key="6">
    <source>
        <dbReference type="ARBA" id="ARBA00023136"/>
    </source>
</evidence>
<evidence type="ECO:0000313" key="8">
    <source>
        <dbReference type="EMBL" id="URW78741.1"/>
    </source>
</evidence>
<proteinExistence type="inferred from homology"/>
<evidence type="ECO:0000256" key="2">
    <source>
        <dbReference type="ARBA" id="ARBA00010388"/>
    </source>
</evidence>